<name>A0ABY8F056_9HYPH</name>
<organism evidence="3 4">
    <name type="scientific">Roseibium porphyridii</name>
    <dbReference type="NCBI Taxonomy" id="2866279"/>
    <lineage>
        <taxon>Bacteria</taxon>
        <taxon>Pseudomonadati</taxon>
        <taxon>Pseudomonadota</taxon>
        <taxon>Alphaproteobacteria</taxon>
        <taxon>Hyphomicrobiales</taxon>
        <taxon>Stappiaceae</taxon>
        <taxon>Roseibium</taxon>
    </lineage>
</organism>
<evidence type="ECO:0000256" key="2">
    <source>
        <dbReference type="SAM" id="Phobius"/>
    </source>
</evidence>
<dbReference type="Proteomes" id="UP001209803">
    <property type="component" value="Chromosome"/>
</dbReference>
<sequence length="201" mass="22709">MKRKFSTVKHDELLSGSRSSAQEKAERQLHETKGPVPFAIGYNRSQGEGLVYGCMLLGLIMVVVGVAAGLPLLSLAALVPLGIAYWHYPMVEKGHPQLGANEDGLFVERIGFINWAAVHEIDIKRTSVRNIILVCLEIQLNCPLKEAIKKDQALPPWKKLMLRNWRCRRNETDRDTVIVNLHTLAADPDEIFQRIRRYKSA</sequence>
<dbReference type="RefSeq" id="WP_265680828.1">
    <property type="nucleotide sequence ID" value="NZ_CP120863.1"/>
</dbReference>
<keyword evidence="2" id="KW-1133">Transmembrane helix</keyword>
<gene>
    <name evidence="3" type="ORF">K1718_22095</name>
</gene>
<feature type="transmembrane region" description="Helical" evidence="2">
    <location>
        <begin position="49"/>
        <end position="66"/>
    </location>
</feature>
<accession>A0ABY8F056</accession>
<dbReference type="EMBL" id="CP120863">
    <property type="protein sequence ID" value="WFE88826.1"/>
    <property type="molecule type" value="Genomic_DNA"/>
</dbReference>
<keyword evidence="2" id="KW-0812">Transmembrane</keyword>
<reference evidence="3 4" key="1">
    <citation type="submission" date="2023-03" db="EMBL/GenBank/DDBJ databases">
        <title>Roseibium porphyridii sp. nov. and Roseibium rhodosorbium sp. nov. isolated from marine algae, Porphyridium cruentum and Rhodosorus marinus, respectively.</title>
        <authorList>
            <person name="Lee M.W."/>
            <person name="Choi B.J."/>
            <person name="Lee J.K."/>
            <person name="Choi D.G."/>
            <person name="Baek J.H."/>
            <person name="Bayburt H."/>
            <person name="Kim J.M."/>
            <person name="Han D.M."/>
            <person name="Kim K.H."/>
            <person name="Jeon C.O."/>
        </authorList>
    </citation>
    <scope>NUCLEOTIDE SEQUENCE [LARGE SCALE GENOMIC DNA]</scope>
    <source>
        <strain evidence="3 4">KMA01</strain>
    </source>
</reference>
<protein>
    <recommendedName>
        <fullName evidence="5">DUF2244 domain-containing protein</fullName>
    </recommendedName>
</protein>
<feature type="region of interest" description="Disordered" evidence="1">
    <location>
        <begin position="1"/>
        <end position="29"/>
    </location>
</feature>
<evidence type="ECO:0000313" key="4">
    <source>
        <dbReference type="Proteomes" id="UP001209803"/>
    </source>
</evidence>
<evidence type="ECO:0008006" key="5">
    <source>
        <dbReference type="Google" id="ProtNLM"/>
    </source>
</evidence>
<evidence type="ECO:0000313" key="3">
    <source>
        <dbReference type="EMBL" id="WFE88826.1"/>
    </source>
</evidence>
<proteinExistence type="predicted"/>
<keyword evidence="2" id="KW-0472">Membrane</keyword>
<evidence type="ECO:0000256" key="1">
    <source>
        <dbReference type="SAM" id="MobiDB-lite"/>
    </source>
</evidence>
<keyword evidence="4" id="KW-1185">Reference proteome</keyword>